<comment type="subcellular location">
    <subcellularLocation>
        <location evidence="2">Cytoplasm</location>
    </subcellularLocation>
</comment>
<evidence type="ECO:0000256" key="7">
    <source>
        <dbReference type="ARBA" id="ARBA00022723"/>
    </source>
</evidence>
<dbReference type="SUPFAM" id="SSF46955">
    <property type="entry name" value="Putative DNA-binding domain"/>
    <property type="match status" value="2"/>
</dbReference>
<name>A0A1B1TDT6_9ARCH</name>
<dbReference type="InterPro" id="IPR005146">
    <property type="entry name" value="B3/B4_tRNA-bd"/>
</dbReference>
<dbReference type="SMART" id="SM00873">
    <property type="entry name" value="B3_4"/>
    <property type="match status" value="1"/>
</dbReference>
<dbReference type="InterPro" id="IPR009061">
    <property type="entry name" value="DNA-bd_dom_put_sf"/>
</dbReference>
<evidence type="ECO:0000256" key="6">
    <source>
        <dbReference type="ARBA" id="ARBA00022598"/>
    </source>
</evidence>
<dbReference type="InterPro" id="IPR020825">
    <property type="entry name" value="Phe-tRNA_synthase-like_B3/B4"/>
</dbReference>
<evidence type="ECO:0000313" key="14">
    <source>
        <dbReference type="EMBL" id="ANV80460.1"/>
    </source>
</evidence>
<dbReference type="Pfam" id="PF03484">
    <property type="entry name" value="B5"/>
    <property type="match status" value="1"/>
</dbReference>
<evidence type="ECO:0000256" key="5">
    <source>
        <dbReference type="ARBA" id="ARBA00022490"/>
    </source>
</evidence>
<evidence type="ECO:0000256" key="9">
    <source>
        <dbReference type="ARBA" id="ARBA00022840"/>
    </source>
</evidence>
<organism evidence="14">
    <name type="scientific">uncultured Poseidoniia archaeon</name>
    <dbReference type="NCBI Taxonomy" id="1697135"/>
    <lineage>
        <taxon>Archaea</taxon>
        <taxon>Methanobacteriati</taxon>
        <taxon>Thermoplasmatota</taxon>
        <taxon>Candidatus Poseidoniia</taxon>
        <taxon>environmental samples</taxon>
    </lineage>
</organism>
<dbReference type="InterPro" id="IPR005147">
    <property type="entry name" value="tRNA_synthase_B5-dom"/>
</dbReference>
<dbReference type="InterPro" id="IPR004531">
    <property type="entry name" value="Phe-tRNA-synth_IIc_bsu_arc_euk"/>
</dbReference>
<dbReference type="NCBIfam" id="TIGR00471">
    <property type="entry name" value="pheT_arch"/>
    <property type="match status" value="1"/>
</dbReference>
<reference evidence="14" key="1">
    <citation type="submission" date="2014-11" db="EMBL/GenBank/DDBJ databases">
        <authorList>
            <person name="Zhu J."/>
            <person name="Qi W."/>
            <person name="Song R."/>
        </authorList>
    </citation>
    <scope>NUCLEOTIDE SEQUENCE</scope>
</reference>
<comment type="similarity">
    <text evidence="3">Belongs to the phenylalanyl-tRNA synthetase beta subunit family. Type 2 subfamily.</text>
</comment>
<dbReference type="GO" id="GO:0000287">
    <property type="term" value="F:magnesium ion binding"/>
    <property type="evidence" value="ECO:0007669"/>
    <property type="project" value="InterPro"/>
</dbReference>
<dbReference type="GO" id="GO:0004826">
    <property type="term" value="F:phenylalanine-tRNA ligase activity"/>
    <property type="evidence" value="ECO:0007669"/>
    <property type="project" value="UniProtKB-EC"/>
</dbReference>
<evidence type="ECO:0000256" key="3">
    <source>
        <dbReference type="ARBA" id="ARBA00007438"/>
    </source>
</evidence>
<dbReference type="InterPro" id="IPR045864">
    <property type="entry name" value="aa-tRNA-synth_II/BPL/LPL"/>
</dbReference>
<dbReference type="Pfam" id="PF17759">
    <property type="entry name" value="tRNA_synthFbeta"/>
    <property type="match status" value="1"/>
</dbReference>
<dbReference type="InterPro" id="IPR041616">
    <property type="entry name" value="PheRS_beta_core"/>
</dbReference>
<sequence length="592" mass="66607">MAWKLGDIMPTLKFNHNILEYLHEINGVKYDSNDWEKRMPSIGCVVEENDEEGIEIEIFPDRTDLLSHETISRAARAFLNSLNDSPNLDIKQGEITLEVDKSLQNLRPVILGAVVRGVDNGTNYREKDDFIQSLMDHQEKLHLTLGRKRKFASIGVHDLSQLSPPFKVISVDKKYKFTPLAEEKEMSIEDILKSHPKGKEYAHLMSELKEYPVIIDAEDRVLSFPPIINGDHTTVNEQTRDFFIDVTGWDERSCEACLLLICLSLAERGGVIESIQIKNWDQELLNVPRGDSKSHKVPDRLIRNILGIELSKTEIADSIKKMGGELIETRTVTNGPDKIEKWADCIVGEKEHVISMPRWRNDIMHPVDIVEDIAIGYGYDNLPEQLSAVHLDAIPLPSSNLKRRISSSLCALGLQETQSLTLSNKRDQFERVRWIEENKSTIISNPITKEHTMLRQYILPSLLNLLAANRHHELPQRVHELGDVVRDSENKTRLSWACAEVGGGFSAAKGIASSLLRDLGANLSEVKWQGINQEEGPWIKGRGAKVIIGGIEVGQIGEIDPKVSFEFGLKVPIQAGEFDVDALGRTIPDPVL</sequence>
<keyword evidence="6" id="KW-0436">Ligase</keyword>
<dbReference type="Pfam" id="PF03483">
    <property type="entry name" value="B3_4"/>
    <property type="match status" value="1"/>
</dbReference>
<evidence type="ECO:0000259" key="13">
    <source>
        <dbReference type="PROSITE" id="PS51483"/>
    </source>
</evidence>
<keyword evidence="10" id="KW-0460">Magnesium</keyword>
<feature type="domain" description="B5" evidence="13">
    <location>
        <begin position="290"/>
        <end position="384"/>
    </location>
</feature>
<evidence type="ECO:0000256" key="8">
    <source>
        <dbReference type="ARBA" id="ARBA00022741"/>
    </source>
</evidence>
<reference evidence="14" key="2">
    <citation type="journal article" date="2015" name="ISME J.">
        <title>A new class of marine Euryarchaeota group II from the Mediterranean deep chlorophyll maximum.</title>
        <authorList>
            <person name="Martin-Cuadrado A.B."/>
            <person name="Garcia-Heredia I."/>
            <person name="Molto A.G."/>
            <person name="Lopez-Ubeda R."/>
            <person name="Kimes N."/>
            <person name="Lopez-Garcia P."/>
            <person name="Moreira D."/>
            <person name="Rodriguez-Valera F."/>
        </authorList>
    </citation>
    <scope>NUCLEOTIDE SEQUENCE</scope>
</reference>
<dbReference type="InterPro" id="IPR045060">
    <property type="entry name" value="Phe-tRNA-ligase_IIc_bsu"/>
</dbReference>
<dbReference type="EC" id="6.1.1.20" evidence="4"/>
<evidence type="ECO:0000256" key="1">
    <source>
        <dbReference type="ARBA" id="ARBA00001946"/>
    </source>
</evidence>
<dbReference type="Gene3D" id="3.50.40.10">
    <property type="entry name" value="Phenylalanyl-trna Synthetase, Chain B, domain 3"/>
    <property type="match status" value="1"/>
</dbReference>
<dbReference type="GO" id="GO:0006432">
    <property type="term" value="P:phenylalanyl-tRNA aminoacylation"/>
    <property type="evidence" value="ECO:0007669"/>
    <property type="project" value="InterPro"/>
</dbReference>
<accession>A0A1B1TDT6</accession>
<dbReference type="SMART" id="SM00874">
    <property type="entry name" value="B5"/>
    <property type="match status" value="1"/>
</dbReference>
<dbReference type="GO" id="GO:0005524">
    <property type="term" value="F:ATP binding"/>
    <property type="evidence" value="ECO:0007669"/>
    <property type="project" value="UniProtKB-KW"/>
</dbReference>
<dbReference type="EMBL" id="KP211889">
    <property type="protein sequence ID" value="ANV80460.1"/>
    <property type="molecule type" value="Genomic_DNA"/>
</dbReference>
<evidence type="ECO:0000256" key="12">
    <source>
        <dbReference type="ARBA" id="ARBA00023146"/>
    </source>
</evidence>
<keyword evidence="12 14" id="KW-0030">Aminoacyl-tRNA synthetase</keyword>
<keyword evidence="7" id="KW-0479">Metal-binding</keyword>
<dbReference type="CDD" id="cd00769">
    <property type="entry name" value="PheRS_beta_core"/>
    <property type="match status" value="1"/>
</dbReference>
<dbReference type="PROSITE" id="PS51483">
    <property type="entry name" value="B5"/>
    <property type="match status" value="1"/>
</dbReference>
<dbReference type="Gene3D" id="3.30.930.10">
    <property type="entry name" value="Bira Bifunctional Protein, Domain 2"/>
    <property type="match status" value="1"/>
</dbReference>
<dbReference type="PANTHER" id="PTHR10947:SF0">
    <property type="entry name" value="PHENYLALANINE--TRNA LIGASE BETA SUBUNIT"/>
    <property type="match status" value="1"/>
</dbReference>
<keyword evidence="11" id="KW-0648">Protein biosynthesis</keyword>
<keyword evidence="8" id="KW-0547">Nucleotide-binding</keyword>
<evidence type="ECO:0000256" key="2">
    <source>
        <dbReference type="ARBA" id="ARBA00004496"/>
    </source>
</evidence>
<dbReference type="AlphaFoldDB" id="A0A1B1TDT6"/>
<evidence type="ECO:0000256" key="4">
    <source>
        <dbReference type="ARBA" id="ARBA00012814"/>
    </source>
</evidence>
<dbReference type="SUPFAM" id="SSF55681">
    <property type="entry name" value="Class II aaRS and biotin synthetases"/>
    <property type="match status" value="1"/>
</dbReference>
<dbReference type="GO" id="GO:0009328">
    <property type="term" value="C:phenylalanine-tRNA ligase complex"/>
    <property type="evidence" value="ECO:0007669"/>
    <property type="project" value="TreeGrafter"/>
</dbReference>
<proteinExistence type="inferred from homology"/>
<protein>
    <recommendedName>
        <fullName evidence="4">phenylalanine--tRNA ligase</fullName>
        <ecNumber evidence="4">6.1.1.20</ecNumber>
    </recommendedName>
</protein>
<keyword evidence="9" id="KW-0067">ATP-binding</keyword>
<keyword evidence="5" id="KW-0963">Cytoplasm</keyword>
<dbReference type="PANTHER" id="PTHR10947">
    <property type="entry name" value="PHENYLALANYL-TRNA SYNTHETASE BETA CHAIN AND LEUCINE-RICH REPEAT-CONTAINING PROTEIN 47"/>
    <property type="match status" value="1"/>
</dbReference>
<dbReference type="Gene3D" id="3.30.56.10">
    <property type="match status" value="2"/>
</dbReference>
<evidence type="ECO:0000256" key="11">
    <source>
        <dbReference type="ARBA" id="ARBA00022917"/>
    </source>
</evidence>
<comment type="cofactor">
    <cofactor evidence="1">
        <name>Mg(2+)</name>
        <dbReference type="ChEBI" id="CHEBI:18420"/>
    </cofactor>
</comment>
<dbReference type="GO" id="GO:0003723">
    <property type="term" value="F:RNA binding"/>
    <property type="evidence" value="ECO:0007669"/>
    <property type="project" value="InterPro"/>
</dbReference>
<evidence type="ECO:0000256" key="10">
    <source>
        <dbReference type="ARBA" id="ARBA00022842"/>
    </source>
</evidence>